<feature type="domain" description="Outer membrane protein assembly factor BamE" evidence="4">
    <location>
        <begin position="21"/>
        <end position="73"/>
    </location>
</feature>
<gene>
    <name evidence="5" type="ORF">METZ01_LOCUS477464</name>
</gene>
<feature type="region of interest" description="Disordered" evidence="3">
    <location>
        <begin position="107"/>
        <end position="151"/>
    </location>
</feature>
<keyword evidence="2" id="KW-0472">Membrane</keyword>
<evidence type="ECO:0000313" key="5">
    <source>
        <dbReference type="EMBL" id="SVE24610.1"/>
    </source>
</evidence>
<dbReference type="Pfam" id="PF04355">
    <property type="entry name" value="BamE"/>
    <property type="match status" value="1"/>
</dbReference>
<dbReference type="InterPro" id="IPR037873">
    <property type="entry name" value="BamE-like"/>
</dbReference>
<dbReference type="AlphaFoldDB" id="A0A383BXR9"/>
<organism evidence="5">
    <name type="scientific">marine metagenome</name>
    <dbReference type="NCBI Taxonomy" id="408172"/>
    <lineage>
        <taxon>unclassified sequences</taxon>
        <taxon>metagenomes</taxon>
        <taxon>ecological metagenomes</taxon>
    </lineage>
</organism>
<evidence type="ECO:0000256" key="1">
    <source>
        <dbReference type="ARBA" id="ARBA00022729"/>
    </source>
</evidence>
<dbReference type="GO" id="GO:0019867">
    <property type="term" value="C:outer membrane"/>
    <property type="evidence" value="ECO:0007669"/>
    <property type="project" value="InterPro"/>
</dbReference>
<protein>
    <recommendedName>
        <fullName evidence="4">Outer membrane protein assembly factor BamE domain-containing protein</fullName>
    </recommendedName>
</protein>
<evidence type="ECO:0000256" key="3">
    <source>
        <dbReference type="SAM" id="MobiDB-lite"/>
    </source>
</evidence>
<sequence length="151" mass="17192">MVGSLFMGCFPITMQSLSQSSKVKAGMTTDEVRDIMGEPVMTELDRDVEEWHYCRYVINKDRYLAIFFVDNKVIAKTFYTQTENGDCSLFVKTGDYKVPAEVRAILDKKTPNPSELKEPKEPIEPEEGVMPIVPKVEIPNQPNPPKTEEDE</sequence>
<accession>A0A383BXR9</accession>
<dbReference type="Gene3D" id="3.30.1450.10">
    <property type="match status" value="1"/>
</dbReference>
<proteinExistence type="predicted"/>
<keyword evidence="1" id="KW-0732">Signal</keyword>
<dbReference type="EMBL" id="UINC01204061">
    <property type="protein sequence ID" value="SVE24610.1"/>
    <property type="molecule type" value="Genomic_DNA"/>
</dbReference>
<name>A0A383BXR9_9ZZZZ</name>
<evidence type="ECO:0000256" key="2">
    <source>
        <dbReference type="ARBA" id="ARBA00023136"/>
    </source>
</evidence>
<dbReference type="InterPro" id="IPR007450">
    <property type="entry name" value="BamE_dom"/>
</dbReference>
<evidence type="ECO:0000259" key="4">
    <source>
        <dbReference type="Pfam" id="PF04355"/>
    </source>
</evidence>
<reference evidence="5" key="1">
    <citation type="submission" date="2018-05" db="EMBL/GenBank/DDBJ databases">
        <authorList>
            <person name="Lanie J.A."/>
            <person name="Ng W.-L."/>
            <person name="Kazmierczak K.M."/>
            <person name="Andrzejewski T.M."/>
            <person name="Davidsen T.M."/>
            <person name="Wayne K.J."/>
            <person name="Tettelin H."/>
            <person name="Glass J.I."/>
            <person name="Rusch D."/>
            <person name="Podicherti R."/>
            <person name="Tsui H.-C.T."/>
            <person name="Winkler M.E."/>
        </authorList>
    </citation>
    <scope>NUCLEOTIDE SEQUENCE</scope>
</reference>
<feature type="compositionally biased region" description="Basic and acidic residues" evidence="3">
    <location>
        <begin position="107"/>
        <end position="123"/>
    </location>
</feature>